<dbReference type="EMBL" id="AWSA01000022">
    <property type="protein sequence ID" value="EWT01417.1"/>
    <property type="molecule type" value="Genomic_DNA"/>
</dbReference>
<dbReference type="AlphaFoldDB" id="W9G816"/>
<dbReference type="Gene3D" id="3.40.50.1820">
    <property type="entry name" value="alpha/beta hydrolase"/>
    <property type="match status" value="1"/>
</dbReference>
<evidence type="ECO:0000313" key="2">
    <source>
        <dbReference type="EMBL" id="EWT01417.1"/>
    </source>
</evidence>
<keyword evidence="3" id="KW-1185">Reference proteome</keyword>
<dbReference type="PANTHER" id="PTHR45763:SF46">
    <property type="entry name" value="AB HYDROLASE-1 DOMAIN-CONTAINING PROTEIN"/>
    <property type="match status" value="1"/>
</dbReference>
<sequence>MRNLVEGGRIMSAPSFTSSGSVGEAAGPLESAPDTRVMVLPDGRNLAWLDLGDPAGAAVVAFHGTPGSRLQLAFADGAASAAGVRLVVPDRPGYGLSGYQRRPTHFGWVEDVRRLADHVGLSTFAVLGTSGGGPHAAACARFLPERVRAAAIVSGVAPLAEAGTEAGMVPLDALLVRLSRRWGPLARPGLSVLATLDRRWPERMIGMMERSLGAADAAVMRRPEVRAALLSDLRASARTTGAAMAQDYALWARDWGFRLEDVTVPVYVWHGDADQDVPISQARRMAKRIPKSVLHECPGEGHLLVASHLQEILVELVGAESGGGGSAGEPSGIP</sequence>
<name>W9G816_9MICO</name>
<dbReference type="Pfam" id="PF00561">
    <property type="entry name" value="Abhydrolase_1"/>
    <property type="match status" value="1"/>
</dbReference>
<evidence type="ECO:0000259" key="1">
    <source>
        <dbReference type="Pfam" id="PF00561"/>
    </source>
</evidence>
<protein>
    <submittedName>
        <fullName evidence="2">Hydrolase</fullName>
    </submittedName>
</protein>
<proteinExistence type="predicted"/>
<dbReference type="GO" id="GO:0016787">
    <property type="term" value="F:hydrolase activity"/>
    <property type="evidence" value="ECO:0007669"/>
    <property type="project" value="UniProtKB-KW"/>
</dbReference>
<dbReference type="Proteomes" id="UP000019489">
    <property type="component" value="Unassembled WGS sequence"/>
</dbReference>
<feature type="domain" description="AB hydrolase-1" evidence="1">
    <location>
        <begin position="58"/>
        <end position="305"/>
    </location>
</feature>
<organism evidence="2 3">
    <name type="scientific">Intrasporangium oryzae NRRL B-24470</name>
    <dbReference type="NCBI Taxonomy" id="1386089"/>
    <lineage>
        <taxon>Bacteria</taxon>
        <taxon>Bacillati</taxon>
        <taxon>Actinomycetota</taxon>
        <taxon>Actinomycetes</taxon>
        <taxon>Micrococcales</taxon>
        <taxon>Intrasporangiaceae</taxon>
        <taxon>Intrasporangium</taxon>
    </lineage>
</organism>
<accession>W9G816</accession>
<gene>
    <name evidence="2" type="ORF">N865_10450</name>
</gene>
<dbReference type="eggNOG" id="COG0596">
    <property type="taxonomic scope" value="Bacteria"/>
</dbReference>
<dbReference type="InterPro" id="IPR000073">
    <property type="entry name" value="AB_hydrolase_1"/>
</dbReference>
<dbReference type="PANTHER" id="PTHR45763">
    <property type="entry name" value="HYDROLASE, ALPHA/BETA FOLD FAMILY PROTEIN, EXPRESSED-RELATED"/>
    <property type="match status" value="1"/>
</dbReference>
<comment type="caution">
    <text evidence="2">The sequence shown here is derived from an EMBL/GenBank/DDBJ whole genome shotgun (WGS) entry which is preliminary data.</text>
</comment>
<keyword evidence="2" id="KW-0378">Hydrolase</keyword>
<dbReference type="InterPro" id="IPR029058">
    <property type="entry name" value="AB_hydrolase_fold"/>
</dbReference>
<dbReference type="STRING" id="1386089.N865_10450"/>
<dbReference type="SUPFAM" id="SSF53474">
    <property type="entry name" value="alpha/beta-Hydrolases"/>
    <property type="match status" value="1"/>
</dbReference>
<reference evidence="2 3" key="1">
    <citation type="submission" date="2013-08" db="EMBL/GenBank/DDBJ databases">
        <title>Intrasporangium oryzae NRRL B-24470.</title>
        <authorList>
            <person name="Liu H."/>
            <person name="Wang G."/>
        </authorList>
    </citation>
    <scope>NUCLEOTIDE SEQUENCE [LARGE SCALE GENOMIC DNA]</scope>
    <source>
        <strain evidence="2 3">NRRL B-24470</strain>
    </source>
</reference>
<evidence type="ECO:0000313" key="3">
    <source>
        <dbReference type="Proteomes" id="UP000019489"/>
    </source>
</evidence>